<gene>
    <name evidence="1" type="ORF">EIP91_006178</name>
</gene>
<reference evidence="1 2" key="1">
    <citation type="submission" date="2018-11" db="EMBL/GenBank/DDBJ databases">
        <title>Genome assembly of Steccherinum ochraceum LE-BIN_3174, the white-rot fungus of the Steccherinaceae family (The Residual Polyporoid clade, Polyporales, Basidiomycota).</title>
        <authorList>
            <person name="Fedorova T.V."/>
            <person name="Glazunova O.A."/>
            <person name="Landesman E.O."/>
            <person name="Moiseenko K.V."/>
            <person name="Psurtseva N.V."/>
            <person name="Savinova O.S."/>
            <person name="Shakhova N.V."/>
            <person name="Tyazhelova T.V."/>
            <person name="Vasina D.V."/>
        </authorList>
    </citation>
    <scope>NUCLEOTIDE SEQUENCE [LARGE SCALE GENOMIC DNA]</scope>
    <source>
        <strain evidence="1 2">LE-BIN_3174</strain>
    </source>
</reference>
<keyword evidence="2" id="KW-1185">Reference proteome</keyword>
<accession>A0A4R0R648</accession>
<name>A0A4R0R648_9APHY</name>
<comment type="caution">
    <text evidence="1">The sequence shown here is derived from an EMBL/GenBank/DDBJ whole genome shotgun (WGS) entry which is preliminary data.</text>
</comment>
<dbReference type="AlphaFoldDB" id="A0A4R0R648"/>
<sequence length="158" mass="18134">MAHAQAVRRLHNLVNRLRQEVMPILPYDHITSQNSQDVVLSCLPQLESVLTEAQYMSEHRRAIDWAVEDVALAPNWCFCRAIRKLIFTVSGNRRPQTHYIAAELDVIRLWYRVVALIVQIKYSLMVHVEKLCDRQFVAARNAIIVGHIESLATVAGHL</sequence>
<evidence type="ECO:0000313" key="2">
    <source>
        <dbReference type="Proteomes" id="UP000292702"/>
    </source>
</evidence>
<dbReference type="Proteomes" id="UP000292702">
    <property type="component" value="Unassembled WGS sequence"/>
</dbReference>
<protein>
    <submittedName>
        <fullName evidence="1">Uncharacterized protein</fullName>
    </submittedName>
</protein>
<evidence type="ECO:0000313" key="1">
    <source>
        <dbReference type="EMBL" id="TCD62971.1"/>
    </source>
</evidence>
<dbReference type="EMBL" id="RWJN01000332">
    <property type="protein sequence ID" value="TCD62971.1"/>
    <property type="molecule type" value="Genomic_DNA"/>
</dbReference>
<organism evidence="1 2">
    <name type="scientific">Steccherinum ochraceum</name>
    <dbReference type="NCBI Taxonomy" id="92696"/>
    <lineage>
        <taxon>Eukaryota</taxon>
        <taxon>Fungi</taxon>
        <taxon>Dikarya</taxon>
        <taxon>Basidiomycota</taxon>
        <taxon>Agaricomycotina</taxon>
        <taxon>Agaricomycetes</taxon>
        <taxon>Polyporales</taxon>
        <taxon>Steccherinaceae</taxon>
        <taxon>Steccherinum</taxon>
    </lineage>
</organism>
<proteinExistence type="predicted"/>